<sequence>MAKNLSDFAEYRLQLGYARKAIKPFLYAFDRYLKERNATWEQLQPAFFLQMRMDIRKNPHTVNKILENAYKFYEFLIRRQICRVNPLEDIPPLPERVFIPFVFTPEQTDHLLTDICGKIRRCQKHLLFDMAIYLAVMMLARCGMRINEPLRLCRHHYRPDEGSVYVERTKFRKDRLIPLPQPVWVELKNYLSVREALRTDDENPYLLAARKNRPLNDYHVRVAFHRSVEAIGLKQPKRTMGNMTFGSPVPHSLRHSFAINTLNRIKARGISPQQALPVLAAYMGHRKYQYTAAYLKVRDAGDITGLIEFYKSQSVVK</sequence>
<dbReference type="Proteomes" id="UP000425960">
    <property type="component" value="Chromosome"/>
</dbReference>
<dbReference type="AlphaFoldDB" id="A0A5K7ZY04"/>
<evidence type="ECO:0000313" key="7">
    <source>
        <dbReference type="EMBL" id="BBO86280.1"/>
    </source>
</evidence>
<evidence type="ECO:0000313" key="8">
    <source>
        <dbReference type="Proteomes" id="UP000425960"/>
    </source>
</evidence>
<name>A0A5K7ZY04_9BACT</name>
<dbReference type="InterPro" id="IPR002104">
    <property type="entry name" value="Integrase_catalytic"/>
</dbReference>
<reference evidence="6 8" key="1">
    <citation type="submission" date="2019-11" db="EMBL/GenBank/DDBJ databases">
        <title>Comparative genomics of hydrocarbon-degrading Desulfosarcina strains.</title>
        <authorList>
            <person name="Watanabe M."/>
            <person name="Kojima H."/>
            <person name="Fukui M."/>
        </authorList>
    </citation>
    <scope>NUCLEOTIDE SEQUENCE [LARGE SCALE GENOMIC DNA]</scope>
    <source>
        <strain evidence="6 8">28bB2T</strain>
    </source>
</reference>
<dbReference type="Gene3D" id="1.10.443.10">
    <property type="entry name" value="Intergrase catalytic core"/>
    <property type="match status" value="1"/>
</dbReference>
<evidence type="ECO:0000256" key="3">
    <source>
        <dbReference type="ARBA" id="ARBA00023172"/>
    </source>
</evidence>
<dbReference type="EMBL" id="AP021876">
    <property type="protein sequence ID" value="BBO85010.1"/>
    <property type="molecule type" value="Genomic_DNA"/>
</dbReference>
<dbReference type="PROSITE" id="PS51898">
    <property type="entry name" value="TYR_RECOMBINASE"/>
    <property type="match status" value="1"/>
</dbReference>
<feature type="domain" description="Tyr recombinase" evidence="4">
    <location>
        <begin position="98"/>
        <end position="308"/>
    </location>
</feature>
<dbReference type="SUPFAM" id="SSF56349">
    <property type="entry name" value="DNA breaking-rejoining enzymes"/>
    <property type="match status" value="1"/>
</dbReference>
<evidence type="ECO:0000259" key="4">
    <source>
        <dbReference type="PROSITE" id="PS51898"/>
    </source>
</evidence>
<dbReference type="Pfam" id="PF00589">
    <property type="entry name" value="Phage_integrase"/>
    <property type="match status" value="1"/>
</dbReference>
<dbReference type="GO" id="GO:0015074">
    <property type="term" value="P:DNA integration"/>
    <property type="evidence" value="ECO:0007669"/>
    <property type="project" value="InterPro"/>
</dbReference>
<accession>A0A5K7ZY04</accession>
<dbReference type="InterPro" id="IPR013762">
    <property type="entry name" value="Integrase-like_cat_sf"/>
</dbReference>
<dbReference type="InterPro" id="IPR011010">
    <property type="entry name" value="DNA_brk_join_enz"/>
</dbReference>
<dbReference type="GO" id="GO:0003677">
    <property type="term" value="F:DNA binding"/>
    <property type="evidence" value="ECO:0007669"/>
    <property type="project" value="UniProtKB-KW"/>
</dbReference>
<dbReference type="KEGG" id="dov:DSCO28_68460"/>
<keyword evidence="2" id="KW-0238">DNA-binding</keyword>
<dbReference type="InterPro" id="IPR050090">
    <property type="entry name" value="Tyrosine_recombinase_XerCD"/>
</dbReference>
<evidence type="ECO:0000313" key="6">
    <source>
        <dbReference type="EMBL" id="BBO85034.1"/>
    </source>
</evidence>
<comment type="similarity">
    <text evidence="1">Belongs to the 'phage' integrase family.</text>
</comment>
<dbReference type="EMBL" id="AP021876">
    <property type="protein sequence ID" value="BBO85034.1"/>
    <property type="molecule type" value="Genomic_DNA"/>
</dbReference>
<gene>
    <name evidence="5" type="ORF">DSCO28_55760</name>
    <name evidence="6" type="ORF">DSCO28_56000</name>
    <name evidence="7" type="ORF">DSCO28_68460</name>
</gene>
<proteinExistence type="inferred from homology"/>
<dbReference type="PANTHER" id="PTHR30349">
    <property type="entry name" value="PHAGE INTEGRASE-RELATED"/>
    <property type="match status" value="1"/>
</dbReference>
<organism evidence="6 8">
    <name type="scientific">Desulfosarcina ovata subsp. sediminis</name>
    <dbReference type="NCBI Taxonomy" id="885957"/>
    <lineage>
        <taxon>Bacteria</taxon>
        <taxon>Pseudomonadati</taxon>
        <taxon>Thermodesulfobacteriota</taxon>
        <taxon>Desulfobacteria</taxon>
        <taxon>Desulfobacterales</taxon>
        <taxon>Desulfosarcinaceae</taxon>
        <taxon>Desulfosarcina</taxon>
    </lineage>
</organism>
<evidence type="ECO:0000256" key="1">
    <source>
        <dbReference type="ARBA" id="ARBA00008857"/>
    </source>
</evidence>
<dbReference type="KEGG" id="dov:DSCO28_56000"/>
<dbReference type="EMBL" id="AP021876">
    <property type="protein sequence ID" value="BBO86280.1"/>
    <property type="molecule type" value="Genomic_DNA"/>
</dbReference>
<dbReference type="PANTHER" id="PTHR30349:SF41">
    <property type="entry name" value="INTEGRASE_RECOMBINASE PROTEIN MJ0367-RELATED"/>
    <property type="match status" value="1"/>
</dbReference>
<dbReference type="KEGG" id="dov:DSCO28_55760"/>
<evidence type="ECO:0000256" key="2">
    <source>
        <dbReference type="ARBA" id="ARBA00023125"/>
    </source>
</evidence>
<evidence type="ECO:0000313" key="5">
    <source>
        <dbReference type="EMBL" id="BBO85010.1"/>
    </source>
</evidence>
<dbReference type="GO" id="GO:0006310">
    <property type="term" value="P:DNA recombination"/>
    <property type="evidence" value="ECO:0007669"/>
    <property type="project" value="UniProtKB-KW"/>
</dbReference>
<keyword evidence="3" id="KW-0233">DNA recombination</keyword>
<protein>
    <submittedName>
        <fullName evidence="6">Integrase</fullName>
    </submittedName>
</protein>